<comment type="caution">
    <text evidence="12">The sequence shown here is derived from an EMBL/GenBank/DDBJ whole genome shotgun (WGS) entry which is preliminary data.</text>
</comment>
<reference evidence="13" key="1">
    <citation type="submission" date="2023-06" db="EMBL/GenBank/DDBJ databases">
        <title>Identification and characterization of horizontal gene transfer across gut microbiota members of farm animals based on homology search.</title>
        <authorList>
            <person name="Zeman M."/>
            <person name="Kubasova T."/>
            <person name="Jahodarova E."/>
            <person name="Nykrynova M."/>
            <person name="Rychlik I."/>
        </authorList>
    </citation>
    <scope>NUCLEOTIDE SEQUENCE [LARGE SCALE GENOMIC DNA]</scope>
    <source>
        <strain evidence="13">154_Feed</strain>
    </source>
</reference>
<evidence type="ECO:0000256" key="2">
    <source>
        <dbReference type="ARBA" id="ARBA00004496"/>
    </source>
</evidence>
<dbReference type="Proteomes" id="UP001529421">
    <property type="component" value="Unassembled WGS sequence"/>
</dbReference>
<keyword evidence="6" id="KW-0143">Chaperone</keyword>
<reference evidence="12 13" key="2">
    <citation type="submission" date="2023-06" db="EMBL/GenBank/DDBJ databases">
        <authorList>
            <person name="Zeman M."/>
            <person name="Kubasova T."/>
            <person name="Jahodarova E."/>
            <person name="Nykrynova M."/>
            <person name="Rychlik I."/>
        </authorList>
    </citation>
    <scope>NUCLEOTIDE SEQUENCE [LARGE SCALE GENOMIC DNA]</scope>
    <source>
        <strain evidence="12 13">154_Feed</strain>
    </source>
</reference>
<evidence type="ECO:0000256" key="3">
    <source>
        <dbReference type="ARBA" id="ARBA00006577"/>
    </source>
</evidence>
<evidence type="ECO:0000256" key="6">
    <source>
        <dbReference type="ARBA" id="ARBA00023186"/>
    </source>
</evidence>
<dbReference type="EC" id="5.2.1.8" evidence="10"/>
<comment type="function">
    <text evidence="8">Also involved in hydrogenase metallocenter assembly, probably by participating in the nickel insertion step. This function in hydrogenase biosynthesis requires chaperone activity and the presence of the metal-binding domain, but not PPIase activity.</text>
</comment>
<evidence type="ECO:0000256" key="8">
    <source>
        <dbReference type="ARBA" id="ARBA00037071"/>
    </source>
</evidence>
<keyword evidence="5 9" id="KW-0697">Rotamase</keyword>
<evidence type="ECO:0000313" key="12">
    <source>
        <dbReference type="EMBL" id="MDM8275363.1"/>
    </source>
</evidence>
<organism evidence="12 13">
    <name type="scientific">Enorma phocaeensis</name>
    <dbReference type="NCBI Taxonomy" id="1871019"/>
    <lineage>
        <taxon>Bacteria</taxon>
        <taxon>Bacillati</taxon>
        <taxon>Actinomycetota</taxon>
        <taxon>Coriobacteriia</taxon>
        <taxon>Coriobacteriales</taxon>
        <taxon>Coriobacteriaceae</taxon>
        <taxon>Enorma</taxon>
    </lineage>
</organism>
<comment type="subcellular location">
    <subcellularLocation>
        <location evidence="2">Cytoplasm</location>
    </subcellularLocation>
</comment>
<name>A0ABT7VA31_9ACTN</name>
<sequence length="143" mass="15457">MSNQGKKVKAHYRGTLDDGTQFDCSYDRGEPIEFTCGAHQMIAGFDAAVVDMVVGEKKSVHIPAADAYGERRDDLILQFPAAQVPNIEQISKGDKLFLSGPGGMPVPVVVLDVNAEGVLLDANHELAGKDLNFDIELVEVEDD</sequence>
<dbReference type="SUPFAM" id="SSF54534">
    <property type="entry name" value="FKBP-like"/>
    <property type="match status" value="1"/>
</dbReference>
<keyword evidence="4" id="KW-0963">Cytoplasm</keyword>
<dbReference type="EMBL" id="JAUDDZ010000010">
    <property type="protein sequence ID" value="MDM8275363.1"/>
    <property type="molecule type" value="Genomic_DNA"/>
</dbReference>
<protein>
    <recommendedName>
        <fullName evidence="10">Peptidyl-prolyl cis-trans isomerase</fullName>
        <ecNumber evidence="10">5.2.1.8</ecNumber>
    </recommendedName>
</protein>
<dbReference type="PANTHER" id="PTHR47861:SF3">
    <property type="entry name" value="FKBP-TYPE PEPTIDYL-PROLYL CIS-TRANS ISOMERASE SLYD"/>
    <property type="match status" value="1"/>
</dbReference>
<proteinExistence type="inferred from homology"/>
<comment type="similarity">
    <text evidence="3 10">Belongs to the FKBP-type PPIase family.</text>
</comment>
<dbReference type="InterPro" id="IPR046357">
    <property type="entry name" value="PPIase_dom_sf"/>
</dbReference>
<gene>
    <name evidence="12" type="ORF">QUW28_07650</name>
</gene>
<keyword evidence="13" id="KW-1185">Reference proteome</keyword>
<accession>A0ABT7VA31</accession>
<dbReference type="RefSeq" id="WP_289545350.1">
    <property type="nucleotide sequence ID" value="NZ_JAUDDZ010000010.1"/>
</dbReference>
<dbReference type="Pfam" id="PF00254">
    <property type="entry name" value="FKBP_C"/>
    <property type="match status" value="1"/>
</dbReference>
<evidence type="ECO:0000256" key="4">
    <source>
        <dbReference type="ARBA" id="ARBA00022490"/>
    </source>
</evidence>
<evidence type="ECO:0000256" key="7">
    <source>
        <dbReference type="ARBA" id="ARBA00023235"/>
    </source>
</evidence>
<evidence type="ECO:0000256" key="10">
    <source>
        <dbReference type="RuleBase" id="RU003915"/>
    </source>
</evidence>
<feature type="domain" description="PPIase FKBP-type" evidence="11">
    <location>
        <begin position="5"/>
        <end position="85"/>
    </location>
</feature>
<dbReference type="PROSITE" id="PS50059">
    <property type="entry name" value="FKBP_PPIASE"/>
    <property type="match status" value="1"/>
</dbReference>
<evidence type="ECO:0000259" key="11">
    <source>
        <dbReference type="PROSITE" id="PS50059"/>
    </source>
</evidence>
<dbReference type="InterPro" id="IPR001179">
    <property type="entry name" value="PPIase_FKBP_dom"/>
</dbReference>
<comment type="catalytic activity">
    <reaction evidence="1 9 10">
        <text>[protein]-peptidylproline (omega=180) = [protein]-peptidylproline (omega=0)</text>
        <dbReference type="Rhea" id="RHEA:16237"/>
        <dbReference type="Rhea" id="RHEA-COMP:10747"/>
        <dbReference type="Rhea" id="RHEA-COMP:10748"/>
        <dbReference type="ChEBI" id="CHEBI:83833"/>
        <dbReference type="ChEBI" id="CHEBI:83834"/>
        <dbReference type="EC" id="5.2.1.8"/>
    </reaction>
</comment>
<dbReference type="Gene3D" id="3.10.50.40">
    <property type="match status" value="1"/>
</dbReference>
<dbReference type="GO" id="GO:0016853">
    <property type="term" value="F:isomerase activity"/>
    <property type="evidence" value="ECO:0007669"/>
    <property type="project" value="UniProtKB-KW"/>
</dbReference>
<evidence type="ECO:0000256" key="1">
    <source>
        <dbReference type="ARBA" id="ARBA00000971"/>
    </source>
</evidence>
<keyword evidence="7 9" id="KW-0413">Isomerase</keyword>
<evidence type="ECO:0000313" key="13">
    <source>
        <dbReference type="Proteomes" id="UP001529421"/>
    </source>
</evidence>
<evidence type="ECO:0000256" key="9">
    <source>
        <dbReference type="PROSITE-ProRule" id="PRU00277"/>
    </source>
</evidence>
<evidence type="ECO:0000256" key="5">
    <source>
        <dbReference type="ARBA" id="ARBA00023110"/>
    </source>
</evidence>
<dbReference type="PANTHER" id="PTHR47861">
    <property type="entry name" value="FKBP-TYPE PEPTIDYL-PROLYL CIS-TRANS ISOMERASE SLYD"/>
    <property type="match status" value="1"/>
</dbReference>